<gene>
    <name evidence="1" type="ORF">GCM10007301_02330</name>
</gene>
<sequence>MNVTPDPERLAIIAACMDSYDVGEADAEWPNNIISRFAAVHGDGTIARQGEAVAHEVDAAEVALCAALAMEAAGLMGEAGVGMGSEADDPFRPFSVPGGPAPAIDEALVRARFGGTLFPQATLTVEPLAEDTVWWREVLADGEGMDDAYFAPWRAMMDWFRRNPAFVATAFVRIGDAQALYELPEAAYPPGTVITGCCLPRLALGLTPKGSLTGLFGHVVRT</sequence>
<protein>
    <submittedName>
        <fullName evidence="1">Uncharacterized protein</fullName>
    </submittedName>
</protein>
<proteinExistence type="predicted"/>
<keyword evidence="2" id="KW-1185">Reference proteome</keyword>
<dbReference type="Proteomes" id="UP000606044">
    <property type="component" value="Unassembled WGS sequence"/>
</dbReference>
<evidence type="ECO:0000313" key="2">
    <source>
        <dbReference type="Proteomes" id="UP000606044"/>
    </source>
</evidence>
<reference evidence="1" key="2">
    <citation type="submission" date="2020-09" db="EMBL/GenBank/DDBJ databases">
        <authorList>
            <person name="Sun Q."/>
            <person name="Sedlacek I."/>
        </authorList>
    </citation>
    <scope>NUCLEOTIDE SEQUENCE</scope>
    <source>
        <strain evidence="1">CCM 7897</strain>
    </source>
</reference>
<dbReference type="RefSeq" id="WP_210324109.1">
    <property type="nucleotide sequence ID" value="NZ_BMCT01000001.1"/>
</dbReference>
<accession>A0A917BKD2</accession>
<comment type="caution">
    <text evidence="1">The sequence shown here is derived from an EMBL/GenBank/DDBJ whole genome shotgun (WGS) entry which is preliminary data.</text>
</comment>
<name>A0A917BKD2_9HYPH</name>
<dbReference type="AlphaFoldDB" id="A0A917BKD2"/>
<reference evidence="1" key="1">
    <citation type="journal article" date="2014" name="Int. J. Syst. Evol. Microbiol.">
        <title>Complete genome sequence of Corynebacterium casei LMG S-19264T (=DSM 44701T), isolated from a smear-ripened cheese.</title>
        <authorList>
            <consortium name="US DOE Joint Genome Institute (JGI-PGF)"/>
            <person name="Walter F."/>
            <person name="Albersmeier A."/>
            <person name="Kalinowski J."/>
            <person name="Ruckert C."/>
        </authorList>
    </citation>
    <scope>NUCLEOTIDE SEQUENCE</scope>
    <source>
        <strain evidence="1">CCM 7897</strain>
    </source>
</reference>
<organism evidence="1 2">
    <name type="scientific">Azorhizobium oxalatiphilum</name>
    <dbReference type="NCBI Taxonomy" id="980631"/>
    <lineage>
        <taxon>Bacteria</taxon>
        <taxon>Pseudomonadati</taxon>
        <taxon>Pseudomonadota</taxon>
        <taxon>Alphaproteobacteria</taxon>
        <taxon>Hyphomicrobiales</taxon>
        <taxon>Xanthobacteraceae</taxon>
        <taxon>Azorhizobium</taxon>
    </lineage>
</organism>
<evidence type="ECO:0000313" key="1">
    <source>
        <dbReference type="EMBL" id="GGF46370.1"/>
    </source>
</evidence>
<dbReference type="EMBL" id="BMCT01000001">
    <property type="protein sequence ID" value="GGF46370.1"/>
    <property type="molecule type" value="Genomic_DNA"/>
</dbReference>